<dbReference type="EC" id="3.2.1.55" evidence="3"/>
<dbReference type="GO" id="GO:0046373">
    <property type="term" value="P:L-arabinose metabolic process"/>
    <property type="evidence" value="ECO:0007669"/>
    <property type="project" value="InterPro"/>
</dbReference>
<organism evidence="9 10">
    <name type="scientific">Terriglobus albidus</name>
    <dbReference type="NCBI Taxonomy" id="1592106"/>
    <lineage>
        <taxon>Bacteria</taxon>
        <taxon>Pseudomonadati</taxon>
        <taxon>Acidobacteriota</taxon>
        <taxon>Terriglobia</taxon>
        <taxon>Terriglobales</taxon>
        <taxon>Acidobacteriaceae</taxon>
        <taxon>Terriglobus</taxon>
    </lineage>
</organism>
<dbReference type="InterPro" id="IPR008979">
    <property type="entry name" value="Galactose-bd-like_sf"/>
</dbReference>
<keyword evidence="10" id="KW-1185">Reference proteome</keyword>
<dbReference type="InterPro" id="IPR017853">
    <property type="entry name" value="GH"/>
</dbReference>
<dbReference type="PANTHER" id="PTHR31776:SF0">
    <property type="entry name" value="ALPHA-L-ARABINOFURANOSIDASE 1"/>
    <property type="match status" value="1"/>
</dbReference>
<evidence type="ECO:0000256" key="2">
    <source>
        <dbReference type="ARBA" id="ARBA00007186"/>
    </source>
</evidence>
<evidence type="ECO:0000256" key="6">
    <source>
        <dbReference type="ARBA" id="ARBA00023180"/>
    </source>
</evidence>
<comment type="catalytic activity">
    <reaction evidence="1">
        <text>Hydrolysis of terminal non-reducing alpha-L-arabinofuranoside residues in alpha-L-arabinosides.</text>
        <dbReference type="EC" id="3.2.1.55"/>
    </reaction>
</comment>
<name>A0A5B9E9D4_9BACT</name>
<evidence type="ECO:0000256" key="3">
    <source>
        <dbReference type="ARBA" id="ARBA00012670"/>
    </source>
</evidence>
<dbReference type="Gene3D" id="2.60.120.260">
    <property type="entry name" value="Galactose-binding domain-like"/>
    <property type="match status" value="1"/>
</dbReference>
<evidence type="ECO:0000256" key="7">
    <source>
        <dbReference type="SAM" id="SignalP"/>
    </source>
</evidence>
<dbReference type="EMBL" id="CP042806">
    <property type="protein sequence ID" value="QEE28254.1"/>
    <property type="molecule type" value="Genomic_DNA"/>
</dbReference>
<feature type="chain" id="PRO_5022823763" description="non-reducing end alpha-L-arabinofuranosidase" evidence="7">
    <location>
        <begin position="28"/>
        <end position="632"/>
    </location>
</feature>
<dbReference type="KEGG" id="talb:FTW19_09735"/>
<feature type="signal peptide" evidence="7">
    <location>
        <begin position="1"/>
        <end position="27"/>
    </location>
</feature>
<accession>A0A5B9E9D4</accession>
<dbReference type="InterPro" id="IPR051563">
    <property type="entry name" value="Glycosyl_Hydrolase_51"/>
</dbReference>
<dbReference type="PANTHER" id="PTHR31776">
    <property type="entry name" value="ALPHA-L-ARABINOFURANOSIDASE 1"/>
    <property type="match status" value="1"/>
</dbReference>
<reference evidence="9 10" key="1">
    <citation type="submission" date="2019-08" db="EMBL/GenBank/DDBJ databases">
        <title>Complete genome sequence of Terriglobus albidus strain ORNL.</title>
        <authorList>
            <person name="Podar M."/>
        </authorList>
    </citation>
    <scope>NUCLEOTIDE SEQUENCE [LARGE SCALE GENOMIC DNA]</scope>
    <source>
        <strain evidence="9 10">ORNL</strain>
    </source>
</reference>
<dbReference type="InterPro" id="IPR055235">
    <property type="entry name" value="ASD1_cat"/>
</dbReference>
<evidence type="ECO:0000256" key="1">
    <source>
        <dbReference type="ARBA" id="ARBA00001462"/>
    </source>
</evidence>
<dbReference type="AlphaFoldDB" id="A0A5B9E9D4"/>
<evidence type="ECO:0000256" key="4">
    <source>
        <dbReference type="ARBA" id="ARBA00022729"/>
    </source>
</evidence>
<keyword evidence="5" id="KW-0378">Hydrolase</keyword>
<proteinExistence type="inferred from homology"/>
<dbReference type="GO" id="GO:0046556">
    <property type="term" value="F:alpha-L-arabinofuranosidase activity"/>
    <property type="evidence" value="ECO:0007669"/>
    <property type="project" value="UniProtKB-EC"/>
</dbReference>
<dbReference type="Pfam" id="PF06964">
    <property type="entry name" value="Alpha-L-AF_C"/>
    <property type="match status" value="1"/>
</dbReference>
<keyword evidence="6" id="KW-0325">Glycoprotein</keyword>
<dbReference type="OrthoDB" id="9758333at2"/>
<dbReference type="Pfam" id="PF22848">
    <property type="entry name" value="ASD1_dom"/>
    <property type="match status" value="1"/>
</dbReference>
<dbReference type="SUPFAM" id="SSF51445">
    <property type="entry name" value="(Trans)glycosidases"/>
    <property type="match status" value="1"/>
</dbReference>
<dbReference type="Proteomes" id="UP000321820">
    <property type="component" value="Chromosome"/>
</dbReference>
<comment type="similarity">
    <text evidence="2">Belongs to the glycosyl hydrolase 51 family.</text>
</comment>
<evidence type="ECO:0000256" key="5">
    <source>
        <dbReference type="ARBA" id="ARBA00022801"/>
    </source>
</evidence>
<dbReference type="RefSeq" id="WP_147647444.1">
    <property type="nucleotide sequence ID" value="NZ_CP042806.1"/>
</dbReference>
<dbReference type="SUPFAM" id="SSF51011">
    <property type="entry name" value="Glycosyl hydrolase domain"/>
    <property type="match status" value="1"/>
</dbReference>
<dbReference type="InterPro" id="IPR010720">
    <property type="entry name" value="Alpha-L-AF_C"/>
</dbReference>
<dbReference type="InterPro" id="IPR013780">
    <property type="entry name" value="Glyco_hydro_b"/>
</dbReference>
<dbReference type="SMART" id="SM00813">
    <property type="entry name" value="Alpha-L-AF_C"/>
    <property type="match status" value="1"/>
</dbReference>
<evidence type="ECO:0000313" key="9">
    <source>
        <dbReference type="EMBL" id="QEE28254.1"/>
    </source>
</evidence>
<gene>
    <name evidence="9" type="ORF">FTW19_09735</name>
</gene>
<sequence length="632" mass="69131">MNTLARTVLTPLIASVFLGLGSSQISAQSPTLRVETDAVLSSVSPMLYGLMTEEINYSYDGGLYAELIRNRTFQHRGKSFASWLPASRGNGEVEIDAGSDGPSAALSSSMKLTIKARGAGDEAGVANTGFWGMGVKPSTTYTGSLYAKTNSPMKAHIRLIADQTGEAVAETTVDLSGGAWKQCEFKMTSKAEITASAQHHLEVLFDQPGTVSLQLVSVMSPTYHNRANGNRPDLMEMMAAMKPNFLRLPGGNYLEGDFIKERFNWKETIGPLVDRPTHRSPWNYTSSDGLGLLEFLEWCEDLKIEPVLAVYAGYSLKGEHVTGKDLEPFIQDALDEIEYVTGDTSTKWGAVRAKNGHPAAFPLHYIEIGNEDYFDKSGSYDERFQAFAKAIRAKYPQYKLISTAPNTKGDPDVQDDHYYRNPEEMFALVHKYDDADRKGPKIFVGEWATRTGSPTPDFGAALGDAAFMAGMERNSDLIVMAAYAPLMVNVNPGGMQWSSDLIGYDAIRSYGSPSYYAQVLFANHLGDHTVKTTASGENPRFFWSATVSTAEKVLHLKLVNGSSSAQPLMLEIPNAASGNATVYTLHGASRWITNTIEHPDVIKPVKSSATWKPQLSRNVPANTIEVIDIPLK</sequence>
<dbReference type="SUPFAM" id="SSF49785">
    <property type="entry name" value="Galactose-binding domain-like"/>
    <property type="match status" value="1"/>
</dbReference>
<protein>
    <recommendedName>
        <fullName evidence="3">non-reducing end alpha-L-arabinofuranosidase</fullName>
        <ecNumber evidence="3">3.2.1.55</ecNumber>
    </recommendedName>
</protein>
<dbReference type="Gene3D" id="3.20.20.80">
    <property type="entry name" value="Glycosidases"/>
    <property type="match status" value="1"/>
</dbReference>
<evidence type="ECO:0000259" key="8">
    <source>
        <dbReference type="SMART" id="SM00813"/>
    </source>
</evidence>
<keyword evidence="4 7" id="KW-0732">Signal</keyword>
<feature type="domain" description="Alpha-L-arabinofuranosidase C-terminal" evidence="8">
    <location>
        <begin position="445"/>
        <end position="616"/>
    </location>
</feature>
<dbReference type="Gene3D" id="2.60.40.1180">
    <property type="entry name" value="Golgi alpha-mannosidase II"/>
    <property type="match status" value="1"/>
</dbReference>
<evidence type="ECO:0000313" key="10">
    <source>
        <dbReference type="Proteomes" id="UP000321820"/>
    </source>
</evidence>